<gene>
    <name evidence="2" type="ORF">JCGZ_10729</name>
</gene>
<evidence type="ECO:0000313" key="2">
    <source>
        <dbReference type="EMBL" id="KDP35772.1"/>
    </source>
</evidence>
<evidence type="ECO:0000313" key="3">
    <source>
        <dbReference type="Proteomes" id="UP000027138"/>
    </source>
</evidence>
<dbReference type="EMBL" id="KK914477">
    <property type="protein sequence ID" value="KDP35772.1"/>
    <property type="molecule type" value="Genomic_DNA"/>
</dbReference>
<sequence>MTLGIQYGTRCCARIVTRDTLERKLMFIPILYLREASMEDQEIFRLRVPGDKTWEVEVNSASEFAIMKGDGFGDFLEYYKMKPGFEIQLLCEKHEEPAPVPRLNREEKDEAPEPIAQIPANMEEIQNRLTFFVHLKKSEWSIEQEMPHEAIALFGHERQTFLLSRLTGDNRLFPVVYFVRVSHRRKDGTAVHVAHFEKGVAKMVRAYGLKLEDCCVFMQLMAAENVVDWLPGDAVIEPVTRPVSYEMKLWEFISNTGTTISLRHDLSSHVCWALTQKSVKRRNLGGNTYTMGEWFDRLPPQIQDRVQEHHVLLMPRLHGFDVDTNTMNLPLGRAWKFNKKYAYTTSKIAVFRQLLNGLTWDRVGVKLRSKESASRSAASYVVHQIHPTAARHCSYSEGVSRHEPLGCVCPGTYAIFIQTQLLIHLPPPAEYDPFAEVQELDRGHDDAQQQQCDKHVRGSSNSRAPDMIVVIGKPEHGSGASFSFILDSTGQPAQGMLETHLVSIADYNKVSQLYKVACLKLAVRASMAPPVGRDWGAQHGSYASCGARRWPIIIEESKDSGSQDSEETESNIS</sequence>
<dbReference type="AlphaFoldDB" id="A0A067KI54"/>
<feature type="region of interest" description="Disordered" evidence="1">
    <location>
        <begin position="443"/>
        <end position="463"/>
    </location>
</feature>
<reference evidence="2 3" key="1">
    <citation type="journal article" date="2014" name="PLoS ONE">
        <title>Global Analysis of Gene Expression Profiles in Physic Nut (Jatropha curcas L.) Seedlings Exposed to Salt Stress.</title>
        <authorList>
            <person name="Zhang L."/>
            <person name="Zhang C."/>
            <person name="Wu P."/>
            <person name="Chen Y."/>
            <person name="Li M."/>
            <person name="Jiang H."/>
            <person name="Wu G."/>
        </authorList>
    </citation>
    <scope>NUCLEOTIDE SEQUENCE [LARGE SCALE GENOMIC DNA]</scope>
    <source>
        <strain evidence="3">cv. GZQX0401</strain>
        <tissue evidence="2">Young leaves</tissue>
    </source>
</reference>
<organism evidence="2 3">
    <name type="scientific">Jatropha curcas</name>
    <name type="common">Barbados nut</name>
    <dbReference type="NCBI Taxonomy" id="180498"/>
    <lineage>
        <taxon>Eukaryota</taxon>
        <taxon>Viridiplantae</taxon>
        <taxon>Streptophyta</taxon>
        <taxon>Embryophyta</taxon>
        <taxon>Tracheophyta</taxon>
        <taxon>Spermatophyta</taxon>
        <taxon>Magnoliopsida</taxon>
        <taxon>eudicotyledons</taxon>
        <taxon>Gunneridae</taxon>
        <taxon>Pentapetalae</taxon>
        <taxon>rosids</taxon>
        <taxon>fabids</taxon>
        <taxon>Malpighiales</taxon>
        <taxon>Euphorbiaceae</taxon>
        <taxon>Crotonoideae</taxon>
        <taxon>Jatropheae</taxon>
        <taxon>Jatropha</taxon>
    </lineage>
</organism>
<name>A0A067KI54_JATCU</name>
<protein>
    <submittedName>
        <fullName evidence="2">Uncharacterized protein</fullName>
    </submittedName>
</protein>
<feature type="compositionally biased region" description="Basic and acidic residues" evidence="1">
    <location>
        <begin position="443"/>
        <end position="456"/>
    </location>
</feature>
<accession>A0A067KI54</accession>
<keyword evidence="3" id="KW-1185">Reference proteome</keyword>
<evidence type="ECO:0000256" key="1">
    <source>
        <dbReference type="SAM" id="MobiDB-lite"/>
    </source>
</evidence>
<dbReference type="Proteomes" id="UP000027138">
    <property type="component" value="Unassembled WGS sequence"/>
</dbReference>
<proteinExistence type="predicted"/>